<organism evidence="2 3">
    <name type="scientific">Anabaena lutea FACHB-196</name>
    <dbReference type="NCBI Taxonomy" id="2692881"/>
    <lineage>
        <taxon>Bacteria</taxon>
        <taxon>Bacillati</taxon>
        <taxon>Cyanobacteriota</taxon>
        <taxon>Cyanophyceae</taxon>
        <taxon>Nostocales</taxon>
        <taxon>Nostocaceae</taxon>
        <taxon>Anabaena</taxon>
    </lineage>
</organism>
<keyword evidence="3" id="KW-1185">Reference proteome</keyword>
<feature type="domain" description="AbiTii" evidence="1">
    <location>
        <begin position="4"/>
        <end position="172"/>
    </location>
</feature>
<sequence>MDDIVERIQEEILNPEVALHTILLKAKLLAHDLKNDRLKQLVKYELDGYPDIDKVPDYRIFYTPLLAHISNGWNGYENLPISLINTPDWFQKNADKIRFSPGIKTVEEYAASQDSITFSWTANQIAVWNECNPLGIGGHQCYQVKKPVSPSIFAQILLTVRSRLQDFILELSDIPWKMPKDLALSDQIERLVSLTIYNNAQGGNVATFDQRNQKVQNQNNAARDINIKGDINIGDIQNTNDFIRELQKVKSELSKAGDAQIIDAEIVTDVDYEIATAIQEAKKPTPDKNAVVRPIEKAKNLLSKSAGAMEFVTALMSLIAAGITLF</sequence>
<protein>
    <recommendedName>
        <fullName evidence="1">AbiTii domain-containing protein</fullName>
    </recommendedName>
</protein>
<dbReference type="EMBL" id="JACJST010000029">
    <property type="protein sequence ID" value="MBD2570783.1"/>
    <property type="molecule type" value="Genomic_DNA"/>
</dbReference>
<dbReference type="InterPro" id="IPR041304">
    <property type="entry name" value="AbiTii"/>
</dbReference>
<proteinExistence type="predicted"/>
<evidence type="ECO:0000313" key="2">
    <source>
        <dbReference type="EMBL" id="MBD2570783.1"/>
    </source>
</evidence>
<gene>
    <name evidence="2" type="ORF">H6G59_23385</name>
</gene>
<evidence type="ECO:0000259" key="1">
    <source>
        <dbReference type="Pfam" id="PF18864"/>
    </source>
</evidence>
<reference evidence="2 3" key="1">
    <citation type="journal article" date="2020" name="ISME J.">
        <title>Comparative genomics reveals insights into cyanobacterial evolution and habitat adaptation.</title>
        <authorList>
            <person name="Chen M.Y."/>
            <person name="Teng W.K."/>
            <person name="Zhao L."/>
            <person name="Hu C.X."/>
            <person name="Zhou Y.K."/>
            <person name="Han B.P."/>
            <person name="Song L.R."/>
            <person name="Shu W.S."/>
        </authorList>
    </citation>
    <scope>NUCLEOTIDE SEQUENCE [LARGE SCALE GENOMIC DNA]</scope>
    <source>
        <strain evidence="2 3">FACHB-196</strain>
    </source>
</reference>
<evidence type="ECO:0000313" key="3">
    <source>
        <dbReference type="Proteomes" id="UP000640531"/>
    </source>
</evidence>
<dbReference type="RefSeq" id="WP_190719243.1">
    <property type="nucleotide sequence ID" value="NZ_JACJST010000029.1"/>
</dbReference>
<name>A0ABR8FLD4_9NOST</name>
<dbReference type="Pfam" id="PF18864">
    <property type="entry name" value="AbiTii"/>
    <property type="match status" value="1"/>
</dbReference>
<accession>A0ABR8FLD4</accession>
<comment type="caution">
    <text evidence="2">The sequence shown here is derived from an EMBL/GenBank/DDBJ whole genome shotgun (WGS) entry which is preliminary data.</text>
</comment>
<dbReference type="Proteomes" id="UP000640531">
    <property type="component" value="Unassembled WGS sequence"/>
</dbReference>